<accession>A0A7F5R6E2</accession>
<dbReference type="KEGG" id="apln:112904790"/>
<dbReference type="Pfam" id="PF00008">
    <property type="entry name" value="EGF"/>
    <property type="match status" value="1"/>
</dbReference>
<evidence type="ECO:0000313" key="4">
    <source>
        <dbReference type="RefSeq" id="XP_025831534.1"/>
    </source>
</evidence>
<dbReference type="OrthoDB" id="6725842at2759"/>
<dbReference type="RefSeq" id="XP_025831534.1">
    <property type="nucleotide sequence ID" value="XM_025975749.1"/>
</dbReference>
<gene>
    <name evidence="4" type="primary">LOC112904790</name>
</gene>
<proteinExistence type="predicted"/>
<sequence length="137" mass="15339">MGHGTVMLNGHDLFLTAELVKNASEVLQYHKTSFHDSIGVLNRLNDFIHGKEGIARRMDLIESKASLKANISQINERGSNARKTVINRRISLLNGKVRRLIRLLNIDECASNPCRNGANCKDIYNGVLCFCTDGWEV</sequence>
<dbReference type="CDD" id="cd00054">
    <property type="entry name" value="EGF_CA"/>
    <property type="match status" value="1"/>
</dbReference>
<dbReference type="Gene3D" id="2.10.25.10">
    <property type="entry name" value="Laminin"/>
    <property type="match status" value="1"/>
</dbReference>
<evidence type="ECO:0000313" key="3">
    <source>
        <dbReference type="Proteomes" id="UP000192223"/>
    </source>
</evidence>
<dbReference type="PROSITE" id="PS50026">
    <property type="entry name" value="EGF_3"/>
    <property type="match status" value="1"/>
</dbReference>
<evidence type="ECO:0000259" key="2">
    <source>
        <dbReference type="PROSITE" id="PS50026"/>
    </source>
</evidence>
<protein>
    <submittedName>
        <fullName evidence="4">Cubilin homolog</fullName>
    </submittedName>
</protein>
<dbReference type="SUPFAM" id="SSF57196">
    <property type="entry name" value="EGF/Laminin"/>
    <property type="match status" value="1"/>
</dbReference>
<keyword evidence="1" id="KW-0245">EGF-like domain</keyword>
<keyword evidence="3" id="KW-1185">Reference proteome</keyword>
<name>A0A7F5R6E2_AGRPL</name>
<feature type="domain" description="EGF-like" evidence="2">
    <location>
        <begin position="105"/>
        <end position="137"/>
    </location>
</feature>
<dbReference type="GeneID" id="112904790"/>
<organism evidence="3 4">
    <name type="scientific">Agrilus planipennis</name>
    <name type="common">Emerald ash borer</name>
    <name type="synonym">Agrilus marcopoli</name>
    <dbReference type="NCBI Taxonomy" id="224129"/>
    <lineage>
        <taxon>Eukaryota</taxon>
        <taxon>Metazoa</taxon>
        <taxon>Ecdysozoa</taxon>
        <taxon>Arthropoda</taxon>
        <taxon>Hexapoda</taxon>
        <taxon>Insecta</taxon>
        <taxon>Pterygota</taxon>
        <taxon>Neoptera</taxon>
        <taxon>Endopterygota</taxon>
        <taxon>Coleoptera</taxon>
        <taxon>Polyphaga</taxon>
        <taxon>Elateriformia</taxon>
        <taxon>Buprestoidea</taxon>
        <taxon>Buprestidae</taxon>
        <taxon>Agrilinae</taxon>
        <taxon>Agrilus</taxon>
    </lineage>
</organism>
<dbReference type="InParanoid" id="A0A7F5R6E2"/>
<dbReference type="AlphaFoldDB" id="A0A7F5R6E2"/>
<evidence type="ECO:0000256" key="1">
    <source>
        <dbReference type="PROSITE-ProRule" id="PRU00076"/>
    </source>
</evidence>
<comment type="caution">
    <text evidence="1">Lacks conserved residue(s) required for the propagation of feature annotation.</text>
</comment>
<dbReference type="InterPro" id="IPR000742">
    <property type="entry name" value="EGF"/>
</dbReference>
<dbReference type="Proteomes" id="UP000192223">
    <property type="component" value="Unplaced"/>
</dbReference>
<reference evidence="4" key="1">
    <citation type="submission" date="2025-08" db="UniProtKB">
        <authorList>
            <consortium name="RefSeq"/>
        </authorList>
    </citation>
    <scope>IDENTIFICATION</scope>
    <source>
        <tissue evidence="4">Entire body</tissue>
    </source>
</reference>